<evidence type="ECO:0000256" key="3">
    <source>
        <dbReference type="PIRSR" id="PIRSR605511-2"/>
    </source>
</evidence>
<dbReference type="InterPro" id="IPR011042">
    <property type="entry name" value="6-blade_b-propeller_TolB-like"/>
</dbReference>
<keyword evidence="6" id="KW-1185">Reference proteome</keyword>
<evidence type="ECO:0000313" key="6">
    <source>
        <dbReference type="Proteomes" id="UP000305778"/>
    </source>
</evidence>
<dbReference type="GO" id="GO:0005509">
    <property type="term" value="F:calcium ion binding"/>
    <property type="evidence" value="ECO:0007669"/>
    <property type="project" value="TreeGrafter"/>
</dbReference>
<proteinExistence type="inferred from homology"/>
<feature type="binding site" evidence="3">
    <location>
        <position position="124"/>
    </location>
    <ligand>
        <name>substrate</name>
    </ligand>
</feature>
<comment type="caution">
    <text evidence="5">The sequence shown here is derived from an EMBL/GenBank/DDBJ whole genome shotgun (WGS) entry which is preliminary data.</text>
</comment>
<comment type="cofactor">
    <cofactor evidence="3">
        <name>Zn(2+)</name>
        <dbReference type="ChEBI" id="CHEBI:29105"/>
    </cofactor>
    <text evidence="3">Binds 1 divalent metal cation per subunit.</text>
</comment>
<dbReference type="PANTHER" id="PTHR10907:SF47">
    <property type="entry name" value="REGUCALCIN"/>
    <property type="match status" value="1"/>
</dbReference>
<reference evidence="5 6" key="1">
    <citation type="submission" date="2019-04" db="EMBL/GenBank/DDBJ databases">
        <title>Streptomyces oryziradicis sp. nov., a novel actinomycete isolated from rhizosphere soil of rice (Oryza sativa L.).</title>
        <authorList>
            <person name="Li C."/>
        </authorList>
    </citation>
    <scope>NUCLEOTIDE SEQUENCE [LARGE SCALE GENOMIC DNA]</scope>
    <source>
        <strain evidence="5 6">NEAU-C40</strain>
    </source>
</reference>
<dbReference type="InterPro" id="IPR013658">
    <property type="entry name" value="SGL"/>
</dbReference>
<dbReference type="GO" id="GO:0019853">
    <property type="term" value="P:L-ascorbic acid biosynthetic process"/>
    <property type="evidence" value="ECO:0007669"/>
    <property type="project" value="TreeGrafter"/>
</dbReference>
<dbReference type="Proteomes" id="UP000305778">
    <property type="component" value="Unassembled WGS sequence"/>
</dbReference>
<feature type="domain" description="SMP-30/Gluconolactonase/LRE-like region" evidence="4">
    <location>
        <begin position="21"/>
        <end position="258"/>
    </location>
</feature>
<feature type="binding site" evidence="3">
    <location>
        <position position="104"/>
    </location>
    <ligand>
        <name>substrate</name>
    </ligand>
</feature>
<name>A0A4U0SMD6_9ACTN</name>
<dbReference type="InterPro" id="IPR005511">
    <property type="entry name" value="SMP-30"/>
</dbReference>
<dbReference type="PRINTS" id="PR01790">
    <property type="entry name" value="SMP30FAMILY"/>
</dbReference>
<gene>
    <name evidence="5" type="ORF">FCI23_14925</name>
</gene>
<dbReference type="Gene3D" id="2.120.10.30">
    <property type="entry name" value="TolB, C-terminal domain"/>
    <property type="match status" value="1"/>
</dbReference>
<evidence type="ECO:0000313" key="5">
    <source>
        <dbReference type="EMBL" id="TKA10912.1"/>
    </source>
</evidence>
<evidence type="ECO:0000259" key="4">
    <source>
        <dbReference type="Pfam" id="PF08450"/>
    </source>
</evidence>
<dbReference type="AlphaFoldDB" id="A0A4U0SMD6"/>
<sequence length="292" mass="31164">MASVRTYSDLDVAVRSDTSDVGEGPVFDPRTGRLVWVDIYGCKVFEDDLSSGRQTVTEVSMMVGAVAPRADHEGFVAAVADGFGFIADGELKMVDQVLPEPNLRMNDGKVDSRGRFWAGSNDLEFASGQGRLHRWDGESPSVVVVGGLVLPNGLGWNAEDTVMYLADSYANLLYRADFHPEAGDLGRFDTLAETEGPGVPDGLAVDVDGCLWVAMHGGREVRRYDPTGRVVGVVPVPVLQPSSCVFGPDGRLYITSARNGLSPEALARSPLSGSVFVVETGTTGVPVQPFRA</sequence>
<comment type="similarity">
    <text evidence="1">Belongs to the SMP-30/CGR1 family.</text>
</comment>
<protein>
    <submittedName>
        <fullName evidence="5">SMP-30/gluconolactonase/LRE family protein</fullName>
    </submittedName>
</protein>
<dbReference type="EMBL" id="SUMC01000011">
    <property type="protein sequence ID" value="TKA10912.1"/>
    <property type="molecule type" value="Genomic_DNA"/>
</dbReference>
<feature type="binding site" evidence="3">
    <location>
        <position position="106"/>
    </location>
    <ligand>
        <name>substrate</name>
    </ligand>
</feature>
<organism evidence="5 6">
    <name type="scientific">Actinacidiphila oryziradicis</name>
    <dbReference type="NCBI Taxonomy" id="2571141"/>
    <lineage>
        <taxon>Bacteria</taxon>
        <taxon>Bacillati</taxon>
        <taxon>Actinomycetota</taxon>
        <taxon>Actinomycetes</taxon>
        <taxon>Kitasatosporales</taxon>
        <taxon>Streptomycetaceae</taxon>
        <taxon>Actinacidiphila</taxon>
    </lineage>
</organism>
<feature type="binding site" evidence="3">
    <location>
        <position position="152"/>
    </location>
    <ligand>
        <name>a divalent metal cation</name>
        <dbReference type="ChEBI" id="CHEBI:60240"/>
    </ligand>
</feature>
<dbReference type="SUPFAM" id="SSF63829">
    <property type="entry name" value="Calcium-dependent phosphotriesterase"/>
    <property type="match status" value="1"/>
</dbReference>
<evidence type="ECO:0000256" key="1">
    <source>
        <dbReference type="ARBA" id="ARBA00008853"/>
    </source>
</evidence>
<accession>A0A4U0SMD6</accession>
<evidence type="ECO:0000256" key="2">
    <source>
        <dbReference type="PIRSR" id="PIRSR605511-1"/>
    </source>
</evidence>
<dbReference type="RefSeq" id="WP_136724356.1">
    <property type="nucleotide sequence ID" value="NZ_SUMC01000011.1"/>
</dbReference>
<feature type="binding site" evidence="3">
    <location>
        <position position="23"/>
    </location>
    <ligand>
        <name>a divalent metal cation</name>
        <dbReference type="ChEBI" id="CHEBI:60240"/>
    </ligand>
</feature>
<dbReference type="OrthoDB" id="2633250at2"/>
<dbReference type="GO" id="GO:0004341">
    <property type="term" value="F:gluconolactonase activity"/>
    <property type="evidence" value="ECO:0007669"/>
    <property type="project" value="TreeGrafter"/>
</dbReference>
<keyword evidence="3" id="KW-0479">Metal-binding</keyword>
<dbReference type="Pfam" id="PF08450">
    <property type="entry name" value="SGL"/>
    <property type="match status" value="1"/>
</dbReference>
<feature type="binding site" evidence="3">
    <location>
        <position position="201"/>
    </location>
    <ligand>
        <name>a divalent metal cation</name>
        <dbReference type="ChEBI" id="CHEBI:60240"/>
    </ligand>
</feature>
<feature type="active site" description="Proton donor/acceptor" evidence="2">
    <location>
        <position position="201"/>
    </location>
</feature>
<dbReference type="PANTHER" id="PTHR10907">
    <property type="entry name" value="REGUCALCIN"/>
    <property type="match status" value="1"/>
</dbReference>
<keyword evidence="3" id="KW-0862">Zinc</keyword>